<evidence type="ECO:0008006" key="4">
    <source>
        <dbReference type="Google" id="ProtNLM"/>
    </source>
</evidence>
<evidence type="ECO:0000313" key="2">
    <source>
        <dbReference type="EMBL" id="WNG50324.1"/>
    </source>
</evidence>
<reference evidence="2 3" key="1">
    <citation type="submission" date="2019-08" db="EMBL/GenBank/DDBJ databases">
        <title>Archangium and Cystobacter genomes.</title>
        <authorList>
            <person name="Chen I.-C.K."/>
            <person name="Wielgoss S."/>
        </authorList>
    </citation>
    <scope>NUCLEOTIDE SEQUENCE [LARGE SCALE GENOMIC DNA]</scope>
    <source>
        <strain evidence="2 3">Cbm 6</strain>
    </source>
</reference>
<feature type="region of interest" description="Disordered" evidence="1">
    <location>
        <begin position="34"/>
        <end position="78"/>
    </location>
</feature>
<name>A0ABY9X4R0_9BACT</name>
<keyword evidence="3" id="KW-1185">Reference proteome</keyword>
<accession>A0ABY9X4R0</accession>
<protein>
    <recommendedName>
        <fullName evidence="4">Basic proline-rich protein</fullName>
    </recommendedName>
</protein>
<dbReference type="EMBL" id="CP043494">
    <property type="protein sequence ID" value="WNG50324.1"/>
    <property type="molecule type" value="Genomic_DNA"/>
</dbReference>
<gene>
    <name evidence="2" type="ORF">F0U60_43970</name>
</gene>
<evidence type="ECO:0000256" key="1">
    <source>
        <dbReference type="SAM" id="MobiDB-lite"/>
    </source>
</evidence>
<dbReference type="Proteomes" id="UP001611383">
    <property type="component" value="Chromosome"/>
</dbReference>
<evidence type="ECO:0000313" key="3">
    <source>
        <dbReference type="Proteomes" id="UP001611383"/>
    </source>
</evidence>
<organism evidence="2 3">
    <name type="scientific">Archangium minus</name>
    <dbReference type="NCBI Taxonomy" id="83450"/>
    <lineage>
        <taxon>Bacteria</taxon>
        <taxon>Pseudomonadati</taxon>
        <taxon>Myxococcota</taxon>
        <taxon>Myxococcia</taxon>
        <taxon>Myxococcales</taxon>
        <taxon>Cystobacterineae</taxon>
        <taxon>Archangiaceae</taxon>
        <taxon>Archangium</taxon>
    </lineage>
</organism>
<proteinExistence type="predicted"/>
<sequence>MASTVISTNLALKQWGTVFPGAARVAALVGRFRPAPPRHRHRRGVVAPEPRPAPGAGPLHHVPAQLPASGAPDAPGGVGPSLSAGAQCFTLLPLHVRHDTPPRCLARRVPQGAARPLHRPGSLLGRPLSAALLGPSAPALTLNSAPISPIRSSGVERGGRAGVDRGVGRFKPLASHGTLWRRSRIPRRCDTRRQCRSDDHKRVRRRAF</sequence>